<sequence>MLTKVMAVELGPHTSLSTA</sequence>
<protein>
    <submittedName>
        <fullName evidence="1">Uncharacterized protein</fullName>
    </submittedName>
</protein>
<dbReference type="Proteomes" id="UP000094527">
    <property type="component" value="Unassembled WGS sequence"/>
</dbReference>
<feature type="non-terminal residue" evidence="1">
    <location>
        <position position="19"/>
    </location>
</feature>
<accession>A0A1D2M4K8</accession>
<name>A0A1D2M4K8_ORCCI</name>
<evidence type="ECO:0000313" key="1">
    <source>
        <dbReference type="EMBL" id="ODM87917.1"/>
    </source>
</evidence>
<reference evidence="1 2" key="1">
    <citation type="journal article" date="2016" name="Genome Biol. Evol.">
        <title>Gene Family Evolution Reflects Adaptation to Soil Environmental Stressors in the Genome of the Collembolan Orchesella cincta.</title>
        <authorList>
            <person name="Faddeeva-Vakhrusheva A."/>
            <person name="Derks M.F."/>
            <person name="Anvar S.Y."/>
            <person name="Agamennone V."/>
            <person name="Suring W."/>
            <person name="Smit S."/>
            <person name="van Straalen N.M."/>
            <person name="Roelofs D."/>
        </authorList>
    </citation>
    <scope>NUCLEOTIDE SEQUENCE [LARGE SCALE GENOMIC DNA]</scope>
    <source>
        <tissue evidence="1">Mixed pool</tissue>
    </source>
</reference>
<gene>
    <name evidence="1" type="ORF">Ocin01_18762</name>
</gene>
<organism evidence="1 2">
    <name type="scientific">Orchesella cincta</name>
    <name type="common">Springtail</name>
    <name type="synonym">Podura cincta</name>
    <dbReference type="NCBI Taxonomy" id="48709"/>
    <lineage>
        <taxon>Eukaryota</taxon>
        <taxon>Metazoa</taxon>
        <taxon>Ecdysozoa</taxon>
        <taxon>Arthropoda</taxon>
        <taxon>Hexapoda</taxon>
        <taxon>Collembola</taxon>
        <taxon>Entomobryomorpha</taxon>
        <taxon>Entomobryoidea</taxon>
        <taxon>Orchesellidae</taxon>
        <taxon>Orchesellinae</taxon>
        <taxon>Orchesella</taxon>
    </lineage>
</organism>
<dbReference type="AlphaFoldDB" id="A0A1D2M4K8"/>
<keyword evidence="2" id="KW-1185">Reference proteome</keyword>
<evidence type="ECO:0000313" key="2">
    <source>
        <dbReference type="Proteomes" id="UP000094527"/>
    </source>
</evidence>
<proteinExistence type="predicted"/>
<dbReference type="EMBL" id="LJIJ01004416">
    <property type="protein sequence ID" value="ODM87917.1"/>
    <property type="molecule type" value="Genomic_DNA"/>
</dbReference>
<comment type="caution">
    <text evidence="1">The sequence shown here is derived from an EMBL/GenBank/DDBJ whole genome shotgun (WGS) entry which is preliminary data.</text>
</comment>